<comment type="caution">
    <text evidence="2">The sequence shown here is derived from an EMBL/GenBank/DDBJ whole genome shotgun (WGS) entry which is preliminary data.</text>
</comment>
<dbReference type="RefSeq" id="WP_230434811.1">
    <property type="nucleotide sequence ID" value="NZ_CP087715.1"/>
</dbReference>
<dbReference type="PANTHER" id="PTHR35446">
    <property type="entry name" value="SI:CH211-175M2.5"/>
    <property type="match status" value="1"/>
</dbReference>
<dbReference type="InterPro" id="IPR003779">
    <property type="entry name" value="CMD-like"/>
</dbReference>
<sequence>MGRGADTDRSVFALRCQMSRITLIENPADERVKAIFEDVRTQMGGIPYLFRAYANSPPLLEHFWEQYRNLMFIGRLSRPLKEAIALMVSADNHCDYGISLHSHALESLGVPAKEILRIRTDPDHAHFPPKEHVLLEVARHANIAPHDHGERLITEARKTEATDAEILEALAVSGMIAGTNRTADMLGLQAMI</sequence>
<dbReference type="Pfam" id="PF02627">
    <property type="entry name" value="CMD"/>
    <property type="match status" value="1"/>
</dbReference>
<protein>
    <submittedName>
        <fullName evidence="2">Carboxymuconolactone decarboxylase family protein</fullName>
    </submittedName>
</protein>
<accession>A0ABW3UBD2</accession>
<organism evidence="2 3">
    <name type="scientific">Microbulbifer celer</name>
    <dbReference type="NCBI Taxonomy" id="435905"/>
    <lineage>
        <taxon>Bacteria</taxon>
        <taxon>Pseudomonadati</taxon>
        <taxon>Pseudomonadota</taxon>
        <taxon>Gammaproteobacteria</taxon>
        <taxon>Cellvibrionales</taxon>
        <taxon>Microbulbiferaceae</taxon>
        <taxon>Microbulbifer</taxon>
    </lineage>
</organism>
<dbReference type="InterPro" id="IPR029032">
    <property type="entry name" value="AhpD-like"/>
</dbReference>
<dbReference type="Proteomes" id="UP001597264">
    <property type="component" value="Unassembled WGS sequence"/>
</dbReference>
<dbReference type="SUPFAM" id="SSF69118">
    <property type="entry name" value="AhpD-like"/>
    <property type="match status" value="1"/>
</dbReference>
<gene>
    <name evidence="2" type="ORF">ACFQ2X_16700</name>
</gene>
<reference evidence="3" key="1">
    <citation type="journal article" date="2019" name="Int. J. Syst. Evol. Microbiol.">
        <title>The Global Catalogue of Microorganisms (GCM) 10K type strain sequencing project: providing services to taxonomists for standard genome sequencing and annotation.</title>
        <authorList>
            <consortium name="The Broad Institute Genomics Platform"/>
            <consortium name="The Broad Institute Genome Sequencing Center for Infectious Disease"/>
            <person name="Wu L."/>
            <person name="Ma J."/>
        </authorList>
    </citation>
    <scope>NUCLEOTIDE SEQUENCE [LARGE SCALE GENOMIC DNA]</scope>
    <source>
        <strain evidence="3">CCUG 54356</strain>
    </source>
</reference>
<dbReference type="NCBIfam" id="TIGR00778">
    <property type="entry name" value="ahpD_dom"/>
    <property type="match status" value="1"/>
</dbReference>
<evidence type="ECO:0000313" key="3">
    <source>
        <dbReference type="Proteomes" id="UP001597264"/>
    </source>
</evidence>
<proteinExistence type="predicted"/>
<dbReference type="EMBL" id="JBHTLR010000029">
    <property type="protein sequence ID" value="MFD1218243.1"/>
    <property type="molecule type" value="Genomic_DNA"/>
</dbReference>
<dbReference type="PANTHER" id="PTHR35446:SF2">
    <property type="entry name" value="CARBOXYMUCONOLACTONE DECARBOXYLASE-LIKE DOMAIN-CONTAINING PROTEIN"/>
    <property type="match status" value="1"/>
</dbReference>
<name>A0ABW3UBD2_9GAMM</name>
<feature type="domain" description="Carboxymuconolactone decarboxylase-like" evidence="1">
    <location>
        <begin position="58"/>
        <end position="138"/>
    </location>
</feature>
<evidence type="ECO:0000313" key="2">
    <source>
        <dbReference type="EMBL" id="MFD1218243.1"/>
    </source>
</evidence>
<evidence type="ECO:0000259" key="1">
    <source>
        <dbReference type="Pfam" id="PF02627"/>
    </source>
</evidence>
<dbReference type="Gene3D" id="1.20.1290.10">
    <property type="entry name" value="AhpD-like"/>
    <property type="match status" value="1"/>
</dbReference>
<keyword evidence="3" id="KW-1185">Reference proteome</keyword>
<dbReference type="InterPro" id="IPR004675">
    <property type="entry name" value="AhpD_core"/>
</dbReference>